<dbReference type="Pfam" id="PF00010">
    <property type="entry name" value="HLH"/>
    <property type="match status" value="1"/>
</dbReference>
<evidence type="ECO:0000313" key="7">
    <source>
        <dbReference type="EMBL" id="JAV06240.1"/>
    </source>
</evidence>
<protein>
    <submittedName>
        <fullName evidence="7">Putative salivary gland-expressed bhlh</fullName>
    </submittedName>
</protein>
<keyword evidence="3" id="KW-0238">DNA-binding</keyword>
<reference evidence="7" key="1">
    <citation type="submission" date="2016-12" db="EMBL/GenBank/DDBJ databases">
        <title>An insight into the sialome and mialome of the sand fly, Nyssomyia neivai.</title>
        <authorList>
            <person name="Sebastian V."/>
            <person name="Goulart T.M."/>
            <person name="Oliveira W."/>
            <person name="Calvo E."/>
            <person name="Oliveira L.F."/>
            <person name="Pinto M.C."/>
            <person name="Rosselino A.M."/>
            <person name="Ribeiro J.M."/>
        </authorList>
    </citation>
    <scope>NUCLEOTIDE SEQUENCE</scope>
</reference>
<sequence length="217" mass="24799">MGTNYVSYHRSEFDSEETVVLLEIGKHSTVPGIQQLPPSYPYPYFLASGPRYHQPVYGDATYPTETHSLDNCVLSDWKERAQEVERVEYKKTACDRERTRMRDMNNAYDLLRSKLPVPKPSGKKYSKIECLKLAISYIHYLQSVLANPDNPELSTTTHTSSTPYYYPMTSGTNYAEILPPGPHMPVLQSTNHIEASNVWAGSYNGTGLRKRHTYYHP</sequence>
<evidence type="ECO:0000259" key="6">
    <source>
        <dbReference type="PROSITE" id="PS50888"/>
    </source>
</evidence>
<evidence type="ECO:0000256" key="4">
    <source>
        <dbReference type="ARBA" id="ARBA00023163"/>
    </source>
</evidence>
<dbReference type="SUPFAM" id="SSF47459">
    <property type="entry name" value="HLH, helix-loop-helix DNA-binding domain"/>
    <property type="match status" value="1"/>
</dbReference>
<name>A0A1L8DIQ2_9DIPT</name>
<dbReference type="InterPro" id="IPR040259">
    <property type="entry name" value="Mesogenin/MesP"/>
</dbReference>
<evidence type="ECO:0000256" key="1">
    <source>
        <dbReference type="ARBA" id="ARBA00022473"/>
    </source>
</evidence>
<dbReference type="PROSITE" id="PS50888">
    <property type="entry name" value="BHLH"/>
    <property type="match status" value="1"/>
</dbReference>
<evidence type="ECO:0000256" key="2">
    <source>
        <dbReference type="ARBA" id="ARBA00023015"/>
    </source>
</evidence>
<dbReference type="CDD" id="cd11390">
    <property type="entry name" value="bHLH_TS"/>
    <property type="match status" value="1"/>
</dbReference>
<dbReference type="InterPro" id="IPR036638">
    <property type="entry name" value="HLH_DNA-bd_sf"/>
</dbReference>
<dbReference type="PANTHER" id="PTHR20937">
    <property type="entry name" value="IP14615P"/>
    <property type="match status" value="1"/>
</dbReference>
<keyword evidence="1" id="KW-0217">Developmental protein</keyword>
<keyword evidence="4" id="KW-0804">Transcription</keyword>
<dbReference type="EMBL" id="GFDF01007844">
    <property type="protein sequence ID" value="JAV06240.1"/>
    <property type="molecule type" value="Transcribed_RNA"/>
</dbReference>
<feature type="domain" description="BHLH" evidence="6">
    <location>
        <begin position="88"/>
        <end position="141"/>
    </location>
</feature>
<keyword evidence="5" id="KW-0539">Nucleus</keyword>
<keyword evidence="2" id="KW-0805">Transcription regulation</keyword>
<proteinExistence type="predicted"/>
<dbReference type="GO" id="GO:0046983">
    <property type="term" value="F:protein dimerization activity"/>
    <property type="evidence" value="ECO:0007669"/>
    <property type="project" value="InterPro"/>
</dbReference>
<dbReference type="GO" id="GO:0005634">
    <property type="term" value="C:nucleus"/>
    <property type="evidence" value="ECO:0007669"/>
    <property type="project" value="TreeGrafter"/>
</dbReference>
<dbReference type="GO" id="GO:0000981">
    <property type="term" value="F:DNA-binding transcription factor activity, RNA polymerase II-specific"/>
    <property type="evidence" value="ECO:0007669"/>
    <property type="project" value="TreeGrafter"/>
</dbReference>
<dbReference type="AlphaFoldDB" id="A0A1L8DIQ2"/>
<dbReference type="GO" id="GO:0001707">
    <property type="term" value="P:mesoderm formation"/>
    <property type="evidence" value="ECO:0007669"/>
    <property type="project" value="TreeGrafter"/>
</dbReference>
<evidence type="ECO:0000256" key="3">
    <source>
        <dbReference type="ARBA" id="ARBA00023125"/>
    </source>
</evidence>
<organism evidence="7">
    <name type="scientific">Nyssomyia neivai</name>
    <dbReference type="NCBI Taxonomy" id="330878"/>
    <lineage>
        <taxon>Eukaryota</taxon>
        <taxon>Metazoa</taxon>
        <taxon>Ecdysozoa</taxon>
        <taxon>Arthropoda</taxon>
        <taxon>Hexapoda</taxon>
        <taxon>Insecta</taxon>
        <taxon>Pterygota</taxon>
        <taxon>Neoptera</taxon>
        <taxon>Endopterygota</taxon>
        <taxon>Diptera</taxon>
        <taxon>Nematocera</taxon>
        <taxon>Psychodoidea</taxon>
        <taxon>Psychodidae</taxon>
        <taxon>Nyssomyia</taxon>
    </lineage>
</organism>
<dbReference type="FunFam" id="4.10.280.10:FF:000090">
    <property type="entry name" value="Salivary gland-expressed bHLH"/>
    <property type="match status" value="1"/>
</dbReference>
<evidence type="ECO:0000256" key="5">
    <source>
        <dbReference type="ARBA" id="ARBA00023242"/>
    </source>
</evidence>
<dbReference type="GO" id="GO:0000978">
    <property type="term" value="F:RNA polymerase II cis-regulatory region sequence-specific DNA binding"/>
    <property type="evidence" value="ECO:0007669"/>
    <property type="project" value="TreeGrafter"/>
</dbReference>
<dbReference type="InterPro" id="IPR011598">
    <property type="entry name" value="bHLH_dom"/>
</dbReference>
<dbReference type="PANTHER" id="PTHR20937:SF3">
    <property type="entry name" value="IP14615P"/>
    <property type="match status" value="1"/>
</dbReference>
<dbReference type="SMART" id="SM00353">
    <property type="entry name" value="HLH"/>
    <property type="match status" value="1"/>
</dbReference>
<dbReference type="Gene3D" id="4.10.280.10">
    <property type="entry name" value="Helix-loop-helix DNA-binding domain"/>
    <property type="match status" value="1"/>
</dbReference>
<accession>A0A1L8DIQ2</accession>